<protein>
    <submittedName>
        <fullName evidence="1">Uncharacterized protein</fullName>
    </submittedName>
</protein>
<gene>
    <name evidence="1" type="ORF">IV203_025492</name>
</gene>
<reference evidence="1" key="1">
    <citation type="journal article" date="2021" name="Sci. Rep.">
        <title>Diploid genomic architecture of Nitzschia inconspicua, an elite biomass production diatom.</title>
        <authorList>
            <person name="Oliver A."/>
            <person name="Podell S."/>
            <person name="Pinowska A."/>
            <person name="Traller J.C."/>
            <person name="Smith S.R."/>
            <person name="McClure R."/>
            <person name="Beliaev A."/>
            <person name="Bohutskyi P."/>
            <person name="Hill E.A."/>
            <person name="Rabines A."/>
            <person name="Zheng H."/>
            <person name="Allen L.Z."/>
            <person name="Kuo A."/>
            <person name="Grigoriev I.V."/>
            <person name="Allen A.E."/>
            <person name="Hazlebeck D."/>
            <person name="Allen E.E."/>
        </authorList>
    </citation>
    <scope>NUCLEOTIDE SEQUENCE</scope>
    <source>
        <strain evidence="1">Hildebrandi</strain>
    </source>
</reference>
<evidence type="ECO:0000313" key="1">
    <source>
        <dbReference type="EMBL" id="KAG7362608.1"/>
    </source>
</evidence>
<name>A0A9K3PWT6_9STRA</name>
<keyword evidence="2" id="KW-1185">Reference proteome</keyword>
<proteinExistence type="predicted"/>
<sequence>MVAQEEFPFPADFVRESILTTPTVRTTSSSFQEDGDNNAWNTFRSWGRVGSFSVSFTDGTLEDATAAEELQDDEDLLSNQR</sequence>
<organism evidence="1 2">
    <name type="scientific">Nitzschia inconspicua</name>
    <dbReference type="NCBI Taxonomy" id="303405"/>
    <lineage>
        <taxon>Eukaryota</taxon>
        <taxon>Sar</taxon>
        <taxon>Stramenopiles</taxon>
        <taxon>Ochrophyta</taxon>
        <taxon>Bacillariophyta</taxon>
        <taxon>Bacillariophyceae</taxon>
        <taxon>Bacillariophycidae</taxon>
        <taxon>Bacillariales</taxon>
        <taxon>Bacillariaceae</taxon>
        <taxon>Nitzschia</taxon>
    </lineage>
</organism>
<comment type="caution">
    <text evidence="1">The sequence shown here is derived from an EMBL/GenBank/DDBJ whole genome shotgun (WGS) entry which is preliminary data.</text>
</comment>
<dbReference type="AlphaFoldDB" id="A0A9K3PWT6"/>
<evidence type="ECO:0000313" key="2">
    <source>
        <dbReference type="Proteomes" id="UP000693970"/>
    </source>
</evidence>
<reference evidence="1" key="2">
    <citation type="submission" date="2021-04" db="EMBL/GenBank/DDBJ databases">
        <authorList>
            <person name="Podell S."/>
        </authorList>
    </citation>
    <scope>NUCLEOTIDE SEQUENCE</scope>
    <source>
        <strain evidence="1">Hildebrandi</strain>
    </source>
</reference>
<dbReference type="EMBL" id="JAGRRH010000011">
    <property type="protein sequence ID" value="KAG7362608.1"/>
    <property type="molecule type" value="Genomic_DNA"/>
</dbReference>
<accession>A0A9K3PWT6</accession>
<dbReference type="Proteomes" id="UP000693970">
    <property type="component" value="Unassembled WGS sequence"/>
</dbReference>